<evidence type="ECO:0000259" key="2">
    <source>
        <dbReference type="PROSITE" id="PS50966"/>
    </source>
</evidence>
<dbReference type="SUPFAM" id="SSF52540">
    <property type="entry name" value="P-loop containing nucleoside triphosphate hydrolases"/>
    <property type="match status" value="1"/>
</dbReference>
<feature type="compositionally biased region" description="Basic and acidic residues" evidence="1">
    <location>
        <begin position="101"/>
        <end position="112"/>
    </location>
</feature>
<accession>X1QK68</accession>
<dbReference type="Pfam" id="PF04851">
    <property type="entry name" value="ResIII"/>
    <property type="match status" value="1"/>
</dbReference>
<evidence type="ECO:0000256" key="1">
    <source>
        <dbReference type="SAM" id="MobiDB-lite"/>
    </source>
</evidence>
<proteinExistence type="predicted"/>
<feature type="non-terminal residue" evidence="3">
    <location>
        <position position="343"/>
    </location>
</feature>
<feature type="domain" description="SWIM-type" evidence="2">
    <location>
        <begin position="54"/>
        <end position="93"/>
    </location>
</feature>
<dbReference type="GO" id="GO:0008270">
    <property type="term" value="F:zinc ion binding"/>
    <property type="evidence" value="ECO:0007669"/>
    <property type="project" value="InterPro"/>
</dbReference>
<dbReference type="EMBL" id="BARW01000751">
    <property type="protein sequence ID" value="GAI68882.1"/>
    <property type="molecule type" value="Genomic_DNA"/>
</dbReference>
<dbReference type="AlphaFoldDB" id="X1QK68"/>
<dbReference type="InterPro" id="IPR027417">
    <property type="entry name" value="P-loop_NTPase"/>
</dbReference>
<dbReference type="GO" id="GO:0005524">
    <property type="term" value="F:ATP binding"/>
    <property type="evidence" value="ECO:0007669"/>
    <property type="project" value="InterPro"/>
</dbReference>
<dbReference type="GO" id="GO:0003677">
    <property type="term" value="F:DNA binding"/>
    <property type="evidence" value="ECO:0007669"/>
    <property type="project" value="InterPro"/>
</dbReference>
<dbReference type="InterPro" id="IPR007527">
    <property type="entry name" value="Znf_SWIM"/>
</dbReference>
<sequence length="343" mass="39275">MAKWNMATRKSDTDVAESIIDRAKKRLRLSTPTRAGDDYYLPGLKQFGDAYDRYHLQTDGKGDWGCSCYSHYGGEFRQEKVCSHSEAVALHFNLPCQRTLPLKEKPEQRESEEKEPELLAPEQPTPDHPCDILDIPPQYTEWRPYQRETVEWLVRRLKNGNKFNVLEAPTGSGKSLDAIAAVKLTGLKAIYIVSTRQLQQQLANDFPGTIIIWGREHYPCPRFPGTDLTAADCTHRKHAPCPKIGQCPYKQQKRKALTANLVITNYSFALHEMNYVGGLSGRLQVDDEGDLVEGEIMKFMSLILTQRQLERCEIEPPKFKTKLDAWLEWVRPTLEKVGRQNNE</sequence>
<dbReference type="GO" id="GO:0016787">
    <property type="term" value="F:hydrolase activity"/>
    <property type="evidence" value="ECO:0007669"/>
    <property type="project" value="InterPro"/>
</dbReference>
<protein>
    <recommendedName>
        <fullName evidence="2">SWIM-type domain-containing protein</fullName>
    </recommendedName>
</protein>
<name>X1QK68_9ZZZZ</name>
<gene>
    <name evidence="3" type="ORF">S12H4_02869</name>
</gene>
<dbReference type="InterPro" id="IPR006935">
    <property type="entry name" value="Helicase/UvrB_N"/>
</dbReference>
<reference evidence="3" key="1">
    <citation type="journal article" date="2014" name="Front. Microbiol.">
        <title>High frequency of phylogenetically diverse reductive dehalogenase-homologous genes in deep subseafloor sedimentary metagenomes.</title>
        <authorList>
            <person name="Kawai M."/>
            <person name="Futagami T."/>
            <person name="Toyoda A."/>
            <person name="Takaki Y."/>
            <person name="Nishi S."/>
            <person name="Hori S."/>
            <person name="Arai W."/>
            <person name="Tsubouchi T."/>
            <person name="Morono Y."/>
            <person name="Uchiyama I."/>
            <person name="Ito T."/>
            <person name="Fujiyama A."/>
            <person name="Inagaki F."/>
            <person name="Takami H."/>
        </authorList>
    </citation>
    <scope>NUCLEOTIDE SEQUENCE</scope>
    <source>
        <strain evidence="3">Expedition CK06-06</strain>
    </source>
</reference>
<evidence type="ECO:0000313" key="3">
    <source>
        <dbReference type="EMBL" id="GAI68882.1"/>
    </source>
</evidence>
<dbReference type="PROSITE" id="PS50966">
    <property type="entry name" value="ZF_SWIM"/>
    <property type="match status" value="1"/>
</dbReference>
<feature type="region of interest" description="Disordered" evidence="1">
    <location>
        <begin position="101"/>
        <end position="130"/>
    </location>
</feature>
<comment type="caution">
    <text evidence="3">The sequence shown here is derived from an EMBL/GenBank/DDBJ whole genome shotgun (WGS) entry which is preliminary data.</text>
</comment>
<organism evidence="3">
    <name type="scientific">marine sediment metagenome</name>
    <dbReference type="NCBI Taxonomy" id="412755"/>
    <lineage>
        <taxon>unclassified sequences</taxon>
        <taxon>metagenomes</taxon>
        <taxon>ecological metagenomes</taxon>
    </lineage>
</organism>
<dbReference type="Gene3D" id="3.40.50.300">
    <property type="entry name" value="P-loop containing nucleotide triphosphate hydrolases"/>
    <property type="match status" value="1"/>
</dbReference>